<comment type="caution">
    <text evidence="1">The sequence shown here is derived from an EMBL/GenBank/DDBJ whole genome shotgun (WGS) entry which is preliminary data.</text>
</comment>
<evidence type="ECO:0000313" key="1">
    <source>
        <dbReference type="EMBL" id="CAG8617635.1"/>
    </source>
</evidence>
<organism evidence="1 2">
    <name type="scientific">Acaulospora morrowiae</name>
    <dbReference type="NCBI Taxonomy" id="94023"/>
    <lineage>
        <taxon>Eukaryota</taxon>
        <taxon>Fungi</taxon>
        <taxon>Fungi incertae sedis</taxon>
        <taxon>Mucoromycota</taxon>
        <taxon>Glomeromycotina</taxon>
        <taxon>Glomeromycetes</taxon>
        <taxon>Diversisporales</taxon>
        <taxon>Acaulosporaceae</taxon>
        <taxon>Acaulospora</taxon>
    </lineage>
</organism>
<accession>A0A9N9GPX4</accession>
<dbReference type="EMBL" id="CAJVPV010007338">
    <property type="protein sequence ID" value="CAG8617635.1"/>
    <property type="molecule type" value="Genomic_DNA"/>
</dbReference>
<feature type="non-terminal residue" evidence="1">
    <location>
        <position position="274"/>
    </location>
</feature>
<proteinExistence type="predicted"/>
<protein>
    <submittedName>
        <fullName evidence="1">7770_t:CDS:1</fullName>
    </submittedName>
</protein>
<dbReference type="AlphaFoldDB" id="A0A9N9GPX4"/>
<dbReference type="Proteomes" id="UP000789342">
    <property type="component" value="Unassembled WGS sequence"/>
</dbReference>
<evidence type="ECO:0000313" key="2">
    <source>
        <dbReference type="Proteomes" id="UP000789342"/>
    </source>
</evidence>
<sequence>MRYRDSPLVDFMETYKKHSDDIKRTHNDRKGRMKKGLNETHESVNQLIKEFQKININKDNTTKSNFTQFYFTPLKSLYPQYEDDDNNPGSEFGAINDPAIKMLEWRADKPFDFTIKGNSKHITNSLGWYTDVPVTLKDKENKTVIVIENFVRIDNREFKPMLFLGMSNIQKVQGILDPNNNQFRINIYDKSYIIPTFSKAPVAKNSPKETEITKILDSDELETRDFNSLSMKKSIRKVYSLKDIENKGYQDEYSKQVKNFDQEKKKWNQDALHY</sequence>
<gene>
    <name evidence="1" type="ORF">AMORRO_LOCUS8515</name>
</gene>
<reference evidence="1" key="1">
    <citation type="submission" date="2021-06" db="EMBL/GenBank/DDBJ databases">
        <authorList>
            <person name="Kallberg Y."/>
            <person name="Tangrot J."/>
            <person name="Rosling A."/>
        </authorList>
    </citation>
    <scope>NUCLEOTIDE SEQUENCE</scope>
    <source>
        <strain evidence="1">CL551</strain>
    </source>
</reference>
<keyword evidence="2" id="KW-1185">Reference proteome</keyword>
<name>A0A9N9GPX4_9GLOM</name>